<keyword evidence="6 9" id="KW-0443">Lipid metabolism</keyword>
<evidence type="ECO:0000259" key="12">
    <source>
        <dbReference type="Pfam" id="PF12242"/>
    </source>
</evidence>
<dbReference type="Pfam" id="PF12241">
    <property type="entry name" value="Enoyl_reductase"/>
    <property type="match status" value="1"/>
</dbReference>
<feature type="site" description="Plays an important role in discriminating NADH against NADPH" evidence="9">
    <location>
        <position position="77"/>
    </location>
</feature>
<keyword evidence="7 9" id="KW-0275">Fatty acid biosynthesis</keyword>
<dbReference type="NCBIfam" id="NF043048">
    <property type="entry name" value="EnoyACPredFabV"/>
    <property type="match status" value="1"/>
</dbReference>
<comment type="similarity">
    <text evidence="9">Belongs to the TER reductase family.</text>
</comment>
<dbReference type="InterPro" id="IPR024906">
    <property type="entry name" value="Eno_Rdtase_FAD-bd_dom"/>
</dbReference>
<feature type="domain" description="Enoyl reductase FAD binding" evidence="10">
    <location>
        <begin position="326"/>
        <end position="389"/>
    </location>
</feature>
<dbReference type="EC" id="1.3.1.44" evidence="9"/>
<dbReference type="HAMAP" id="MF_01838">
    <property type="entry name" value="FabV_reductase"/>
    <property type="match status" value="1"/>
</dbReference>
<evidence type="ECO:0000256" key="7">
    <source>
        <dbReference type="ARBA" id="ARBA00023160"/>
    </source>
</evidence>
<comment type="catalytic activity">
    <reaction evidence="8 9">
        <text>a 2,3-saturated acyl-CoA + NAD(+) = a (2E)-enoyl-CoA + NADH + H(+)</text>
        <dbReference type="Rhea" id="RHEA:18177"/>
        <dbReference type="ChEBI" id="CHEBI:15378"/>
        <dbReference type="ChEBI" id="CHEBI:57540"/>
        <dbReference type="ChEBI" id="CHEBI:57945"/>
        <dbReference type="ChEBI" id="CHEBI:58856"/>
        <dbReference type="ChEBI" id="CHEBI:65111"/>
        <dbReference type="EC" id="1.3.1.44"/>
    </reaction>
</comment>
<comment type="pathway">
    <text evidence="9">Lipid metabolism; fatty acid biosynthesis.</text>
</comment>
<feature type="binding site" evidence="9">
    <location>
        <begin position="76"/>
        <end position="77"/>
    </location>
    <ligand>
        <name>NAD(+)</name>
        <dbReference type="ChEBI" id="CHEBI:57540"/>
    </ligand>
</feature>
<evidence type="ECO:0000313" key="13">
    <source>
        <dbReference type="EMBL" id="MBB6479544.1"/>
    </source>
</evidence>
<accession>A0A841R3B4</accession>
<evidence type="ECO:0000256" key="9">
    <source>
        <dbReference type="HAMAP-Rule" id="MF_01838"/>
    </source>
</evidence>
<keyword evidence="2 9" id="KW-0444">Lipid biosynthesis</keyword>
<feature type="binding site" evidence="9">
    <location>
        <begin position="275"/>
        <end position="277"/>
    </location>
    <ligand>
        <name>NAD(+)</name>
        <dbReference type="ChEBI" id="CHEBI:57540"/>
    </ligand>
</feature>
<comment type="function">
    <text evidence="9">Involved in the fatty acid synthesis (FAS II). Catalyzes the reduction of a carbon-carbon double bond in an enoyl moiety that is covalently linked to a coenzyme A (CoA).</text>
</comment>
<keyword evidence="4 9" id="KW-0560">Oxidoreductase</keyword>
<dbReference type="Pfam" id="PF07055">
    <property type="entry name" value="Eno-Rase_FAD_bd"/>
    <property type="match status" value="1"/>
</dbReference>
<feature type="binding site" evidence="9">
    <location>
        <begin position="113"/>
        <end position="114"/>
    </location>
    <ligand>
        <name>NAD(+)</name>
        <dbReference type="ChEBI" id="CHEBI:57540"/>
    </ligand>
</feature>
<keyword evidence="5 9" id="KW-0520">NAD</keyword>
<dbReference type="AlphaFoldDB" id="A0A841R3B4"/>
<keyword evidence="14" id="KW-1185">Reference proteome</keyword>
<evidence type="ECO:0000313" key="14">
    <source>
        <dbReference type="Proteomes" id="UP000587760"/>
    </source>
</evidence>
<evidence type="ECO:0000259" key="11">
    <source>
        <dbReference type="Pfam" id="PF12241"/>
    </source>
</evidence>
<gene>
    <name evidence="9" type="primary">fabV</name>
    <name evidence="13" type="ORF">HNR50_001202</name>
</gene>
<dbReference type="GO" id="GO:0050343">
    <property type="term" value="F:trans-2-enoyl-CoA reductase (NADH) activity"/>
    <property type="evidence" value="ECO:0007669"/>
    <property type="project" value="UniProtKB-UniRule"/>
</dbReference>
<sequence length="393" mass="43085">MASVHVKPMIINNVCLTTHPDGCAAMVKEQIEWTKNRKKVEGPKNALVIGCSTGYGLSSRIAASFSSGAGTIGISFEKEPTAKKPGSPGYYNNAEFDRQAKAAGIFSHTINGDAYSNEIREEVIGLIKENFGKVDLIIYSLASPVRTDPATGILHKSALKPLGESFTAKSVDFMKETVRDLTIEPAQEGDVENTVKVMGGEDWEIWINTLGEAGVLADDVKTVAYSYIGPEVTASIYRNGTIGKAKEHLEATALKLDEKLKAKGGRAFVSVNKALVTRASAYIPVVSLYISILFKVMKAKGIHEGCMEQIYRLFDERLYVEGETPVDSEGRIRIDDLEMRDDVQAEVSELWDKVSTETLAEVTDIIGYRKDFLQLHGFDVEGIDYGKDVVLED</sequence>
<keyword evidence="3 9" id="KW-0276">Fatty acid metabolism</keyword>
<organism evidence="13 14">
    <name type="scientific">Spirochaeta isovalerica</name>
    <dbReference type="NCBI Taxonomy" id="150"/>
    <lineage>
        <taxon>Bacteria</taxon>
        <taxon>Pseudomonadati</taxon>
        <taxon>Spirochaetota</taxon>
        <taxon>Spirochaetia</taxon>
        <taxon>Spirochaetales</taxon>
        <taxon>Spirochaetaceae</taxon>
        <taxon>Spirochaeta</taxon>
    </lineage>
</organism>
<comment type="subunit">
    <text evidence="1 9">Monomer.</text>
</comment>
<evidence type="ECO:0000256" key="6">
    <source>
        <dbReference type="ARBA" id="ARBA00023098"/>
    </source>
</evidence>
<dbReference type="GO" id="GO:0051287">
    <property type="term" value="F:NAD binding"/>
    <property type="evidence" value="ECO:0007669"/>
    <property type="project" value="UniProtKB-UniRule"/>
</dbReference>
<dbReference type="PANTHER" id="PTHR37480:SF1">
    <property type="entry name" value="ENOYL-[ACYL-CARRIER-PROTEIN] REDUCTASE [NADH]"/>
    <property type="match status" value="1"/>
</dbReference>
<feature type="binding site" evidence="9">
    <location>
        <begin position="50"/>
        <end position="55"/>
    </location>
    <ligand>
        <name>NAD(+)</name>
        <dbReference type="ChEBI" id="CHEBI:57540"/>
    </ligand>
</feature>
<dbReference type="GO" id="GO:0004318">
    <property type="term" value="F:enoyl-[acyl-carrier-protein] reductase (NADH) activity"/>
    <property type="evidence" value="ECO:0007669"/>
    <property type="project" value="TreeGrafter"/>
</dbReference>
<dbReference type="EMBL" id="JACHGJ010000002">
    <property type="protein sequence ID" value="MBB6479544.1"/>
    <property type="molecule type" value="Genomic_DNA"/>
</dbReference>
<feature type="active site" description="Proton donor" evidence="9">
    <location>
        <position position="237"/>
    </location>
</feature>
<evidence type="ECO:0000256" key="5">
    <source>
        <dbReference type="ARBA" id="ARBA00023027"/>
    </source>
</evidence>
<dbReference type="NCBIfam" id="NF010177">
    <property type="entry name" value="PRK13656.1"/>
    <property type="match status" value="1"/>
</dbReference>
<feature type="binding site" evidence="9">
    <location>
        <position position="227"/>
    </location>
    <ligand>
        <name>substrate</name>
    </ligand>
</feature>
<dbReference type="InterPro" id="IPR010758">
    <property type="entry name" value="Trans-2-enoyl-CoA_reductase"/>
</dbReference>
<dbReference type="RefSeq" id="WP_184744886.1">
    <property type="nucleotide sequence ID" value="NZ_JACHGJ010000002.1"/>
</dbReference>
<evidence type="ECO:0000259" key="10">
    <source>
        <dbReference type="Pfam" id="PF07055"/>
    </source>
</evidence>
<comment type="caution">
    <text evidence="13">The sequence shown here is derived from an EMBL/GenBank/DDBJ whole genome shotgun (WGS) entry which is preliminary data.</text>
</comment>
<feature type="domain" description="Trans-2-enoyl-CoA reductase catalytic" evidence="11">
    <location>
        <begin position="84"/>
        <end position="319"/>
    </location>
</feature>
<dbReference type="PANTHER" id="PTHR37480">
    <property type="entry name" value="ENOYL-[ACYL-CARRIER-PROTEIN] REDUCTASE [NADH]"/>
    <property type="match status" value="1"/>
</dbReference>
<evidence type="ECO:0000256" key="3">
    <source>
        <dbReference type="ARBA" id="ARBA00022832"/>
    </source>
</evidence>
<feature type="binding site" evidence="9">
    <location>
        <position position="246"/>
    </location>
    <ligand>
        <name>NAD(+)</name>
        <dbReference type="ChEBI" id="CHEBI:57540"/>
    </ligand>
</feature>
<dbReference type="GO" id="GO:0006633">
    <property type="term" value="P:fatty acid biosynthetic process"/>
    <property type="evidence" value="ECO:0007669"/>
    <property type="project" value="UniProtKB-UniRule"/>
</dbReference>
<dbReference type="Pfam" id="PF12242">
    <property type="entry name" value="Eno-Rase_NADH_b"/>
    <property type="match status" value="1"/>
</dbReference>
<proteinExistence type="inferred from homology"/>
<evidence type="ECO:0000256" key="2">
    <source>
        <dbReference type="ARBA" id="ARBA00022516"/>
    </source>
</evidence>
<evidence type="ECO:0000256" key="1">
    <source>
        <dbReference type="ARBA" id="ARBA00011245"/>
    </source>
</evidence>
<evidence type="ECO:0000256" key="8">
    <source>
        <dbReference type="ARBA" id="ARBA00048302"/>
    </source>
</evidence>
<feature type="domain" description="Trans-2-enoyl-CoA reductase-like NAD(P)H binding" evidence="12">
    <location>
        <begin position="6"/>
        <end position="81"/>
    </location>
</feature>
<dbReference type="Gene3D" id="3.40.50.720">
    <property type="entry name" value="NAD(P)-binding Rossmann-like Domain"/>
    <property type="match status" value="1"/>
</dbReference>
<name>A0A841R3B4_9SPIO</name>
<feature type="binding site" evidence="9">
    <location>
        <begin position="141"/>
        <end position="142"/>
    </location>
    <ligand>
        <name>NAD(+)</name>
        <dbReference type="ChEBI" id="CHEBI:57540"/>
    </ligand>
</feature>
<dbReference type="InterPro" id="IPR024910">
    <property type="entry name" value="Enoyl-CoA_Rdtase_cat_dom"/>
</dbReference>
<dbReference type="UniPathway" id="UPA00094"/>
<reference evidence="13 14" key="1">
    <citation type="submission" date="2020-08" db="EMBL/GenBank/DDBJ databases">
        <title>Genomic Encyclopedia of Type Strains, Phase IV (KMG-IV): sequencing the most valuable type-strain genomes for metagenomic binning, comparative biology and taxonomic classification.</title>
        <authorList>
            <person name="Goeker M."/>
        </authorList>
    </citation>
    <scope>NUCLEOTIDE SEQUENCE [LARGE SCALE GENOMIC DNA]</scope>
    <source>
        <strain evidence="13 14">DSM 2461</strain>
    </source>
</reference>
<dbReference type="InterPro" id="IPR050048">
    <property type="entry name" value="FabV-like_NADH_b"/>
</dbReference>
<dbReference type="Proteomes" id="UP000587760">
    <property type="component" value="Unassembled WGS sequence"/>
</dbReference>
<protein>
    <recommendedName>
        <fullName evidence="9">Trans-2-enoyl-CoA reductase [NADH]</fullName>
        <shortName evidence="9">TER</shortName>
        <ecNumber evidence="9">1.3.1.44</ecNumber>
    </recommendedName>
</protein>
<evidence type="ECO:0000256" key="4">
    <source>
        <dbReference type="ARBA" id="ARBA00023002"/>
    </source>
</evidence>